<dbReference type="AlphaFoldDB" id="A0A928BU81"/>
<gene>
    <name evidence="1" type="ORF">E7102_06240</name>
</gene>
<evidence type="ECO:0000313" key="2">
    <source>
        <dbReference type="Proteomes" id="UP000763088"/>
    </source>
</evidence>
<accession>A0A928BU81</accession>
<organism evidence="1 2">
    <name type="scientific">Xylanibacter ruminicola</name>
    <name type="common">Prevotella ruminicola</name>
    <dbReference type="NCBI Taxonomy" id="839"/>
    <lineage>
        <taxon>Bacteria</taxon>
        <taxon>Pseudomonadati</taxon>
        <taxon>Bacteroidota</taxon>
        <taxon>Bacteroidia</taxon>
        <taxon>Bacteroidales</taxon>
        <taxon>Prevotellaceae</taxon>
        <taxon>Xylanibacter</taxon>
    </lineage>
</organism>
<comment type="caution">
    <text evidence="1">The sequence shown here is derived from an EMBL/GenBank/DDBJ whole genome shotgun (WGS) entry which is preliminary data.</text>
</comment>
<sequence length="117" mass="13196">MKKKMNIIGYFTTPIKVVEGEMSCMQDISSYALDVKDLLNEKVSPELSDKLNEMLLGFNEDVQLEMVENMLSFICANVLHTTGCYSVDTALEMCYKWIGDEKGIATKGFGKLINRLI</sequence>
<evidence type="ECO:0000313" key="1">
    <source>
        <dbReference type="EMBL" id="MBE6266050.1"/>
    </source>
</evidence>
<protein>
    <submittedName>
        <fullName evidence="1">Uncharacterized protein</fullName>
    </submittedName>
</protein>
<reference evidence="1" key="1">
    <citation type="submission" date="2019-04" db="EMBL/GenBank/DDBJ databases">
        <title>Evolution of Biomass-Degrading Anaerobic Consortia Revealed by Metagenomics.</title>
        <authorList>
            <person name="Peng X."/>
        </authorList>
    </citation>
    <scope>NUCLEOTIDE SEQUENCE</scope>
    <source>
        <strain evidence="1">SIG141</strain>
    </source>
</reference>
<proteinExistence type="predicted"/>
<dbReference type="EMBL" id="SUYD01000006">
    <property type="protein sequence ID" value="MBE6266050.1"/>
    <property type="molecule type" value="Genomic_DNA"/>
</dbReference>
<dbReference type="Proteomes" id="UP000763088">
    <property type="component" value="Unassembled WGS sequence"/>
</dbReference>
<name>A0A928BU81_XYLRU</name>